<feature type="compositionally biased region" description="Basic and acidic residues" evidence="1">
    <location>
        <begin position="59"/>
        <end position="90"/>
    </location>
</feature>
<keyword evidence="2" id="KW-0732">Signal</keyword>
<feature type="compositionally biased region" description="Polar residues" evidence="1">
    <location>
        <begin position="45"/>
        <end position="58"/>
    </location>
</feature>
<feature type="signal peptide" evidence="2">
    <location>
        <begin position="1"/>
        <end position="26"/>
    </location>
</feature>
<dbReference type="RefSeq" id="WP_042404995.1">
    <property type="nucleotide sequence ID" value="NZ_CBYN010000006.1"/>
</dbReference>
<dbReference type="Proteomes" id="UP001218071">
    <property type="component" value="Chromosome"/>
</dbReference>
<gene>
    <name evidence="3" type="ORF">CJEDD_08075</name>
</gene>
<evidence type="ECO:0000256" key="1">
    <source>
        <dbReference type="SAM" id="MobiDB-lite"/>
    </source>
</evidence>
<reference evidence="3 4" key="1">
    <citation type="submission" date="2020-10" db="EMBL/GenBank/DDBJ databases">
        <title>Complete genome sequence of Corynebacterium jeddahense DSM 45997, type strain of Corynebacterium jeddahense.</title>
        <authorList>
            <person name="Busche T."/>
            <person name="Kalinowski J."/>
            <person name="Ruckert C."/>
        </authorList>
    </citation>
    <scope>NUCLEOTIDE SEQUENCE [LARGE SCALE GENOMIC DNA]</scope>
    <source>
        <strain evidence="3 4">DSM 45997</strain>
    </source>
</reference>
<name>A0ABY7ULL4_9CORY</name>
<dbReference type="EMBL" id="CP063194">
    <property type="protein sequence ID" value="WCZ39208.1"/>
    <property type="molecule type" value="Genomic_DNA"/>
</dbReference>
<organism evidence="3 4">
    <name type="scientific">Corynebacterium jeddahense</name>
    <dbReference type="NCBI Taxonomy" id="1414719"/>
    <lineage>
        <taxon>Bacteria</taxon>
        <taxon>Bacillati</taxon>
        <taxon>Actinomycetota</taxon>
        <taxon>Actinomycetes</taxon>
        <taxon>Mycobacteriales</taxon>
        <taxon>Corynebacteriaceae</taxon>
        <taxon>Corynebacterium</taxon>
    </lineage>
</organism>
<keyword evidence="4" id="KW-1185">Reference proteome</keyword>
<feature type="region of interest" description="Disordered" evidence="1">
    <location>
        <begin position="24"/>
        <end position="150"/>
    </location>
</feature>
<sequence length="250" mass="26310">MKLNTKTGVAAAAAATALAFPLAACGSNDDDASSGGLSTAAEASPLNSATELTESSTADAEHKDGETTAAGDDKGEKKDDKSKSKDKETKTSTTRVTKSGGGQDGGDAPTLANPFENGLPKNTNEPLANGKPGSESDRKQMEDTARTVLNPDSFATWTRTILDNSCTAVREPMMDELERQGMTLDQVEEAGRLAEQQGQTLELPKTDVSLSDVRVDGDRASASLTAKTSDGEQTDTMIFQKEDGRWKLCN</sequence>
<proteinExistence type="predicted"/>
<feature type="chain" id="PRO_5046330161" description="Secreted protein" evidence="2">
    <location>
        <begin position="27"/>
        <end position="250"/>
    </location>
</feature>
<feature type="compositionally biased region" description="Basic and acidic residues" evidence="1">
    <location>
        <begin position="134"/>
        <end position="145"/>
    </location>
</feature>
<evidence type="ECO:0000313" key="4">
    <source>
        <dbReference type="Proteomes" id="UP001218071"/>
    </source>
</evidence>
<evidence type="ECO:0000256" key="2">
    <source>
        <dbReference type="SAM" id="SignalP"/>
    </source>
</evidence>
<evidence type="ECO:0008006" key="5">
    <source>
        <dbReference type="Google" id="ProtNLM"/>
    </source>
</evidence>
<evidence type="ECO:0000313" key="3">
    <source>
        <dbReference type="EMBL" id="WCZ39208.1"/>
    </source>
</evidence>
<protein>
    <recommendedName>
        <fullName evidence="5">Secreted protein</fullName>
    </recommendedName>
</protein>
<accession>A0ABY7ULL4</accession>